<evidence type="ECO:0000313" key="3">
    <source>
        <dbReference type="Proteomes" id="UP000001058"/>
    </source>
</evidence>
<dbReference type="OrthoDB" id="531635at2759"/>
<dbReference type="KEGG" id="vcn:VOLCADRAFT_98583"/>
<dbReference type="AlphaFoldDB" id="D8UFR0"/>
<organism evidence="3">
    <name type="scientific">Volvox carteri f. nagariensis</name>
    <dbReference type="NCBI Taxonomy" id="3068"/>
    <lineage>
        <taxon>Eukaryota</taxon>
        <taxon>Viridiplantae</taxon>
        <taxon>Chlorophyta</taxon>
        <taxon>core chlorophytes</taxon>
        <taxon>Chlorophyceae</taxon>
        <taxon>CS clade</taxon>
        <taxon>Chlamydomonadales</taxon>
        <taxon>Volvocaceae</taxon>
        <taxon>Volvox</taxon>
    </lineage>
</organism>
<protein>
    <recommendedName>
        <fullName evidence="4">Glycosyltransferase family 92 protein</fullName>
    </recommendedName>
</protein>
<evidence type="ECO:0000256" key="1">
    <source>
        <dbReference type="SAM" id="Phobius"/>
    </source>
</evidence>
<gene>
    <name evidence="2" type="ORF">VOLCADRAFT_98583</name>
</gene>
<keyword evidence="1" id="KW-0472">Membrane</keyword>
<name>D8UFR0_VOLCA</name>
<proteinExistence type="predicted"/>
<dbReference type="RefSeq" id="XP_002957528.1">
    <property type="nucleotide sequence ID" value="XM_002957482.1"/>
</dbReference>
<evidence type="ECO:0008006" key="4">
    <source>
        <dbReference type="Google" id="ProtNLM"/>
    </source>
</evidence>
<feature type="transmembrane region" description="Helical" evidence="1">
    <location>
        <begin position="21"/>
        <end position="39"/>
    </location>
</feature>
<reference evidence="2 3" key="1">
    <citation type="journal article" date="2010" name="Science">
        <title>Genomic analysis of organismal complexity in the multicellular green alga Volvox carteri.</title>
        <authorList>
            <person name="Prochnik S.E."/>
            <person name="Umen J."/>
            <person name="Nedelcu A.M."/>
            <person name="Hallmann A."/>
            <person name="Miller S.M."/>
            <person name="Nishii I."/>
            <person name="Ferris P."/>
            <person name="Kuo A."/>
            <person name="Mitros T."/>
            <person name="Fritz-Laylin L.K."/>
            <person name="Hellsten U."/>
            <person name="Chapman J."/>
            <person name="Simakov O."/>
            <person name="Rensing S.A."/>
            <person name="Terry A."/>
            <person name="Pangilinan J."/>
            <person name="Kapitonov V."/>
            <person name="Jurka J."/>
            <person name="Salamov A."/>
            <person name="Shapiro H."/>
            <person name="Schmutz J."/>
            <person name="Grimwood J."/>
            <person name="Lindquist E."/>
            <person name="Lucas S."/>
            <person name="Grigoriev I.V."/>
            <person name="Schmitt R."/>
            <person name="Kirk D."/>
            <person name="Rokhsar D.S."/>
        </authorList>
    </citation>
    <scope>NUCLEOTIDE SEQUENCE [LARGE SCALE GENOMIC DNA]</scope>
    <source>
        <strain evidence="3">f. Nagariensis / Eve</strain>
    </source>
</reference>
<keyword evidence="1" id="KW-1133">Transmembrane helix</keyword>
<dbReference type="InParanoid" id="D8UFR0"/>
<dbReference type="Proteomes" id="UP000001058">
    <property type="component" value="Unassembled WGS sequence"/>
</dbReference>
<dbReference type="EMBL" id="GL378395">
    <property type="protein sequence ID" value="EFJ41422.1"/>
    <property type="molecule type" value="Genomic_DNA"/>
</dbReference>
<keyword evidence="1" id="KW-0812">Transmembrane</keyword>
<keyword evidence="3" id="KW-1185">Reference proteome</keyword>
<accession>D8UFR0</accession>
<evidence type="ECO:0000313" key="2">
    <source>
        <dbReference type="EMBL" id="EFJ41422.1"/>
    </source>
</evidence>
<dbReference type="GeneID" id="9626939"/>
<sequence length="533" mass="59360">MMLNIARRLATNASERWLAKAITFALLVYIIVITARKVISFSQAHSSSSAGEPQPRGSEQLVPSSSDLGVRIIRPVFAVIPEMRDVSKNVTVALTIWLKRVGARAAPYDLPHQTQDSIRMVVWVDDPSNLHNRQWGHLKLPEDHSKWMPDLLLETVMPGPILRAEYEPKEGLKRKVIDHIVRPYSFRVDLPEGVGNCFKIIEASYPKHKAPVCLPPARLDPTCDWLAPPGQYDTSSPALYTAIGAVRHTSSTGDWAGYQAQVAAQVWNYVNYQMAMGAAGLLLYADELQRMYLERDPYTAELLRRGHLKLITWDMPERGHDDDDGRGRPLGYNYDQALFASHVNLGLSSCGSNLWVLVTDIDEYVYIPKPNRQWPEPLQACMANAGPNITLYSLQRFEVLSSTIPPEEERKYWATPGMLGRTADGGGNSNFASANASGNGALGGVNANFLHPLEFYDQMFAEPLSRMHGKAVMQPAAGVVLFFVHDAVPLYGTTQLVHHNCMVLLHVPNFHGGRRKPAEAGLLQPIRSWVFAH</sequence>